<dbReference type="Proteomes" id="UP000504638">
    <property type="component" value="Unplaced"/>
</dbReference>
<keyword evidence="2" id="KW-1185">Reference proteome</keyword>
<feature type="non-terminal residue" evidence="1">
    <location>
        <position position="1"/>
    </location>
</feature>
<proteinExistence type="predicted"/>
<organism evidence="1">
    <name type="scientific">Eremomyces bilateralis CBS 781.70</name>
    <dbReference type="NCBI Taxonomy" id="1392243"/>
    <lineage>
        <taxon>Eukaryota</taxon>
        <taxon>Fungi</taxon>
        <taxon>Dikarya</taxon>
        <taxon>Ascomycota</taxon>
        <taxon>Pezizomycotina</taxon>
        <taxon>Dothideomycetes</taxon>
        <taxon>Dothideomycetes incertae sedis</taxon>
        <taxon>Eremomycetales</taxon>
        <taxon>Eremomycetaceae</taxon>
        <taxon>Eremomyces</taxon>
    </lineage>
</organism>
<protein>
    <submittedName>
        <fullName evidence="1 3">Uncharacterized protein</fullName>
    </submittedName>
</protein>
<dbReference type="RefSeq" id="XP_033533061.1">
    <property type="nucleotide sequence ID" value="XM_033675564.1"/>
</dbReference>
<dbReference type="InterPro" id="IPR052820">
    <property type="entry name" value="PhiA_domain"/>
</dbReference>
<dbReference type="PANTHER" id="PTHR42047:SF1">
    <property type="entry name" value="PROTEIN, PUTATIVE (AFU_ORTHOLOGUE AFUA_6G03560)-RELATED"/>
    <property type="match status" value="1"/>
</dbReference>
<dbReference type="PANTHER" id="PTHR42047">
    <property type="entry name" value="PROTEIN, PUTATIVE (AFU_ORTHOLOGUE AFUA_6G03560)-RELATED"/>
    <property type="match status" value="1"/>
</dbReference>
<dbReference type="EMBL" id="ML975161">
    <property type="protein sequence ID" value="KAF1811430.1"/>
    <property type="molecule type" value="Genomic_DNA"/>
</dbReference>
<evidence type="ECO:0000313" key="2">
    <source>
        <dbReference type="Proteomes" id="UP000504638"/>
    </source>
</evidence>
<reference evidence="3" key="3">
    <citation type="submission" date="2025-04" db="UniProtKB">
        <authorList>
            <consortium name="RefSeq"/>
        </authorList>
    </citation>
    <scope>IDENTIFICATION</scope>
    <source>
        <strain evidence="3">CBS 781.70</strain>
    </source>
</reference>
<reference evidence="1 3" key="1">
    <citation type="submission" date="2020-01" db="EMBL/GenBank/DDBJ databases">
        <authorList>
            <consortium name="DOE Joint Genome Institute"/>
            <person name="Haridas S."/>
            <person name="Albert R."/>
            <person name="Binder M."/>
            <person name="Bloem J."/>
            <person name="Labutti K."/>
            <person name="Salamov A."/>
            <person name="Andreopoulos B."/>
            <person name="Baker S.E."/>
            <person name="Barry K."/>
            <person name="Bills G."/>
            <person name="Bluhm B.H."/>
            <person name="Cannon C."/>
            <person name="Castanera R."/>
            <person name="Culley D.E."/>
            <person name="Daum C."/>
            <person name="Ezra D."/>
            <person name="Gonzalez J.B."/>
            <person name="Henrissat B."/>
            <person name="Kuo A."/>
            <person name="Liang C."/>
            <person name="Lipzen A."/>
            <person name="Lutzoni F."/>
            <person name="Magnuson J."/>
            <person name="Mondo S."/>
            <person name="Nolan M."/>
            <person name="Ohm R."/>
            <person name="Pangilinan J."/>
            <person name="Park H.-J."/>
            <person name="Ramirez L."/>
            <person name="Alfaro M."/>
            <person name="Sun H."/>
            <person name="Tritt A."/>
            <person name="Yoshinaga Y."/>
            <person name="Zwiers L.-H."/>
            <person name="Turgeon B.G."/>
            <person name="Goodwin S.B."/>
            <person name="Spatafora J.W."/>
            <person name="Crous P.W."/>
            <person name="Grigoriev I.V."/>
        </authorList>
    </citation>
    <scope>NUCLEOTIDE SEQUENCE</scope>
    <source>
        <strain evidence="1 3">CBS 781.70</strain>
    </source>
</reference>
<evidence type="ECO:0000313" key="1">
    <source>
        <dbReference type="EMBL" id="KAF1811430.1"/>
    </source>
</evidence>
<dbReference type="GeneID" id="54416134"/>
<dbReference type="AlphaFoldDB" id="A0A6G1G0I1"/>
<accession>A0A6G1G0I1</accession>
<feature type="non-terminal residue" evidence="1">
    <location>
        <position position="137"/>
    </location>
</feature>
<reference evidence="3" key="2">
    <citation type="submission" date="2020-04" db="EMBL/GenBank/DDBJ databases">
        <authorList>
            <consortium name="NCBI Genome Project"/>
        </authorList>
    </citation>
    <scope>NUCLEOTIDE SEQUENCE</scope>
    <source>
        <strain evidence="3">CBS 781.70</strain>
    </source>
</reference>
<evidence type="ECO:0000313" key="3">
    <source>
        <dbReference type="RefSeq" id="XP_033533061.1"/>
    </source>
</evidence>
<dbReference type="OrthoDB" id="5430620at2759"/>
<sequence>YCPIDPPSNCPNGTETAWAGTSPYSIVPGGQEMYVDPTGLVKITVQHSHYIPPGSYANGEGWKWTALPLPECQDPIPCPRSAFYFCSPPSGYWTFQIEGQERGGFAACPNPWDGEVTSVYAVTDAFNRTDCVELEGL</sequence>
<gene>
    <name evidence="1 3" type="ORF">P152DRAFT_373672</name>
</gene>
<name>A0A6G1G0I1_9PEZI</name>